<dbReference type="Proteomes" id="UP001732700">
    <property type="component" value="Chromosome 5C"/>
</dbReference>
<organism evidence="1 2">
    <name type="scientific">Avena sativa</name>
    <name type="common">Oat</name>
    <dbReference type="NCBI Taxonomy" id="4498"/>
    <lineage>
        <taxon>Eukaryota</taxon>
        <taxon>Viridiplantae</taxon>
        <taxon>Streptophyta</taxon>
        <taxon>Embryophyta</taxon>
        <taxon>Tracheophyta</taxon>
        <taxon>Spermatophyta</taxon>
        <taxon>Magnoliopsida</taxon>
        <taxon>Liliopsida</taxon>
        <taxon>Poales</taxon>
        <taxon>Poaceae</taxon>
        <taxon>BOP clade</taxon>
        <taxon>Pooideae</taxon>
        <taxon>Poodae</taxon>
        <taxon>Poeae</taxon>
        <taxon>Poeae Chloroplast Group 1 (Aveneae type)</taxon>
        <taxon>Aveninae</taxon>
        <taxon>Avena</taxon>
    </lineage>
</organism>
<proteinExistence type="predicted"/>
<sequence>MGFPEGKLKDLLIACAQAVEQDKDRDGIDVMLVELRRMVSKSGDPFERLGAYMLEALVARMDSSGLSVYKDLNAEEAELMSYMDLFHQAYAPFKFAYMSANGAIAQALRGQDAIHIIDFNIRDGSQWINLLEALGARPGGAPSIRITGISDAVPARSRNSKLEFVEGRLSYFAERYNVPFEFHAVAVSGDQVEEGHLAVIPPRPGGSSGEQEEKEAVVVNFTMELHKISNRDRILRLVKSLSPMVLTLVEQECDTNSANFFHRFLETLDYHAAVFESLDVALPARNDKTRMNMEQQFLWRQIVNIVACEGPDKVEWHELFVQWKARLLKAGFTPHPLSSHVNETTRRLMQRYHSSYGFDERHGVLYLQWKDRKMVVTSAWH</sequence>
<keyword evidence="2" id="KW-1185">Reference proteome</keyword>
<evidence type="ECO:0000313" key="2">
    <source>
        <dbReference type="Proteomes" id="UP001732700"/>
    </source>
</evidence>
<dbReference type="EnsemblPlants" id="AVESA.00010b.r2.5CG0873800.1">
    <property type="protein sequence ID" value="AVESA.00010b.r2.5CG0873800.1.CDS.1"/>
    <property type="gene ID" value="AVESA.00010b.r2.5CG0873800"/>
</dbReference>
<reference evidence="1" key="2">
    <citation type="submission" date="2025-09" db="UniProtKB">
        <authorList>
            <consortium name="EnsemblPlants"/>
        </authorList>
    </citation>
    <scope>IDENTIFICATION</scope>
</reference>
<evidence type="ECO:0000313" key="1">
    <source>
        <dbReference type="EnsemblPlants" id="AVESA.00010b.r2.5CG0873800.1.CDS.1"/>
    </source>
</evidence>
<name>A0ACD5XYJ2_AVESA</name>
<reference evidence="1" key="1">
    <citation type="submission" date="2021-05" db="EMBL/GenBank/DDBJ databases">
        <authorList>
            <person name="Scholz U."/>
            <person name="Mascher M."/>
            <person name="Fiebig A."/>
        </authorList>
    </citation>
    <scope>NUCLEOTIDE SEQUENCE [LARGE SCALE GENOMIC DNA]</scope>
</reference>
<accession>A0ACD5XYJ2</accession>
<protein>
    <submittedName>
        <fullName evidence="1">Uncharacterized protein</fullName>
    </submittedName>
</protein>